<proteinExistence type="predicted"/>
<comment type="caution">
    <text evidence="1">The sequence shown here is derived from an EMBL/GenBank/DDBJ whole genome shotgun (WGS) entry which is preliminary data.</text>
</comment>
<evidence type="ECO:0000313" key="2">
    <source>
        <dbReference type="Proteomes" id="UP000327493"/>
    </source>
</evidence>
<reference evidence="1 2" key="1">
    <citation type="submission" date="2019-08" db="EMBL/GenBank/DDBJ databases">
        <title>A chromosome-level genome assembly, high-density linkage maps, and genome scans reveal the genomic architecture of hybrid incompatibilities underlying speciation via character displacement in darters (Percidae: Etheostominae).</title>
        <authorList>
            <person name="Moran R.L."/>
            <person name="Catchen J.M."/>
            <person name="Fuller R.C."/>
        </authorList>
    </citation>
    <scope>NUCLEOTIDE SEQUENCE [LARGE SCALE GENOMIC DNA]</scope>
    <source>
        <strain evidence="1">EspeVRDwgs_2016</strain>
        <tissue evidence="1">Muscle</tissue>
    </source>
</reference>
<sequence>MVLHIRHFSAYLSVHLHYSAPFTPPTQILIVWGGGLIRALEQSAAGRNNIQVEASEVTEARRAPQICGSNILIAGKKPAIRVYPFG</sequence>
<organism evidence="1 2">
    <name type="scientific">Etheostoma spectabile</name>
    <name type="common">orangethroat darter</name>
    <dbReference type="NCBI Taxonomy" id="54343"/>
    <lineage>
        <taxon>Eukaryota</taxon>
        <taxon>Metazoa</taxon>
        <taxon>Chordata</taxon>
        <taxon>Craniata</taxon>
        <taxon>Vertebrata</taxon>
        <taxon>Euteleostomi</taxon>
        <taxon>Actinopterygii</taxon>
        <taxon>Neopterygii</taxon>
        <taxon>Teleostei</taxon>
        <taxon>Neoteleostei</taxon>
        <taxon>Acanthomorphata</taxon>
        <taxon>Eupercaria</taxon>
        <taxon>Perciformes</taxon>
        <taxon>Percoidei</taxon>
        <taxon>Percidae</taxon>
        <taxon>Etheostomatinae</taxon>
        <taxon>Etheostoma</taxon>
    </lineage>
</organism>
<dbReference type="AlphaFoldDB" id="A0A5J5CDL0"/>
<dbReference type="EMBL" id="VOFY01000023">
    <property type="protein sequence ID" value="KAA8580034.1"/>
    <property type="molecule type" value="Genomic_DNA"/>
</dbReference>
<gene>
    <name evidence="1" type="ORF">FQN60_005569</name>
</gene>
<keyword evidence="2" id="KW-1185">Reference proteome</keyword>
<accession>A0A5J5CDL0</accession>
<name>A0A5J5CDL0_9PERO</name>
<evidence type="ECO:0000313" key="1">
    <source>
        <dbReference type="EMBL" id="KAA8580034.1"/>
    </source>
</evidence>
<dbReference type="Proteomes" id="UP000327493">
    <property type="component" value="Chromosome 23"/>
</dbReference>
<protein>
    <submittedName>
        <fullName evidence="1">Uncharacterized protein</fullName>
    </submittedName>
</protein>